<dbReference type="GO" id="GO:0001965">
    <property type="term" value="F:G-protein alpha-subunit binding"/>
    <property type="evidence" value="ECO:0007669"/>
    <property type="project" value="TreeGrafter"/>
</dbReference>
<name>R1IBF4_9PSEU</name>
<dbReference type="SUPFAM" id="SSF48452">
    <property type="entry name" value="TPR-like"/>
    <property type="match status" value="2"/>
</dbReference>
<dbReference type="InterPro" id="IPR052386">
    <property type="entry name" value="GPSM"/>
</dbReference>
<dbReference type="InterPro" id="IPR011990">
    <property type="entry name" value="TPR-like_helical_dom_sf"/>
</dbReference>
<dbReference type="PROSITE" id="PS51534">
    <property type="entry name" value="SEFIR"/>
    <property type="match status" value="1"/>
</dbReference>
<dbReference type="Pfam" id="PF13424">
    <property type="entry name" value="TPR_12"/>
    <property type="match status" value="3"/>
</dbReference>
<dbReference type="SMART" id="SM00028">
    <property type="entry name" value="TPR"/>
    <property type="match status" value="7"/>
</dbReference>
<keyword evidence="3" id="KW-0677">Repeat</keyword>
<reference evidence="6 7" key="1">
    <citation type="submission" date="2013-02" db="EMBL/GenBank/DDBJ databases">
        <title>Draft genome sequence of Amycolatopsis vancoresmycina strain DSM 44592T.</title>
        <authorList>
            <person name="Kumar S."/>
            <person name="Kaur N."/>
            <person name="Kaur C."/>
            <person name="Raghava G.P.S."/>
            <person name="Mayilraj S."/>
        </authorList>
    </citation>
    <scope>NUCLEOTIDE SEQUENCE [LARGE SCALE GENOMIC DNA]</scope>
    <source>
        <strain evidence="6 7">DSM 44592</strain>
    </source>
</reference>
<feature type="repeat" description="TPR" evidence="4">
    <location>
        <begin position="946"/>
        <end position="979"/>
    </location>
</feature>
<organism evidence="6 7">
    <name type="scientific">Amycolatopsis vancoresmycina DSM 44592</name>
    <dbReference type="NCBI Taxonomy" id="1292037"/>
    <lineage>
        <taxon>Bacteria</taxon>
        <taxon>Bacillati</taxon>
        <taxon>Actinomycetota</taxon>
        <taxon>Actinomycetes</taxon>
        <taxon>Pseudonocardiales</taxon>
        <taxon>Pseudonocardiaceae</taxon>
        <taxon>Amycolatopsis</taxon>
    </lineage>
</organism>
<dbReference type="eggNOG" id="COG3903">
    <property type="taxonomic scope" value="Bacteria"/>
</dbReference>
<evidence type="ECO:0000313" key="7">
    <source>
        <dbReference type="Proteomes" id="UP000014139"/>
    </source>
</evidence>
<evidence type="ECO:0000256" key="4">
    <source>
        <dbReference type="PROSITE-ProRule" id="PRU00339"/>
    </source>
</evidence>
<accession>R1IBF4</accession>
<evidence type="ECO:0000259" key="5">
    <source>
        <dbReference type="PROSITE" id="PS51534"/>
    </source>
</evidence>
<dbReference type="InterPro" id="IPR013568">
    <property type="entry name" value="SEFIR_dom"/>
</dbReference>
<feature type="non-terminal residue" evidence="6">
    <location>
        <position position="1165"/>
    </location>
</feature>
<dbReference type="GO" id="GO:0007165">
    <property type="term" value="P:signal transduction"/>
    <property type="evidence" value="ECO:0007669"/>
    <property type="project" value="InterPro"/>
</dbReference>
<proteinExistence type="predicted"/>
<dbReference type="InterPro" id="IPR029787">
    <property type="entry name" value="Nucleotide_cyclase"/>
</dbReference>
<keyword evidence="4" id="KW-0802">TPR repeat</keyword>
<dbReference type="eggNOG" id="COG0457">
    <property type="taxonomic scope" value="Bacteria"/>
</dbReference>
<evidence type="ECO:0000313" key="6">
    <source>
        <dbReference type="EMBL" id="EOD67739.1"/>
    </source>
</evidence>
<dbReference type="PANTHER" id="PTHR45954:SF1">
    <property type="entry name" value="LD33695P"/>
    <property type="match status" value="1"/>
</dbReference>
<dbReference type="PRINTS" id="PR00364">
    <property type="entry name" value="DISEASERSIST"/>
</dbReference>
<dbReference type="PANTHER" id="PTHR45954">
    <property type="entry name" value="LD33695P"/>
    <property type="match status" value="1"/>
</dbReference>
<dbReference type="Gene3D" id="3.30.70.1230">
    <property type="entry name" value="Nucleotide cyclase"/>
    <property type="match status" value="1"/>
</dbReference>
<dbReference type="Pfam" id="PF13374">
    <property type="entry name" value="TPR_10"/>
    <property type="match status" value="1"/>
</dbReference>
<protein>
    <submittedName>
        <fullName evidence="6">ATPase</fullName>
    </submittedName>
</protein>
<dbReference type="EMBL" id="AOUO01000198">
    <property type="protein sequence ID" value="EOD67739.1"/>
    <property type="molecule type" value="Genomic_DNA"/>
</dbReference>
<dbReference type="InterPro" id="IPR019734">
    <property type="entry name" value="TPR_rpt"/>
</dbReference>
<dbReference type="GO" id="GO:0005938">
    <property type="term" value="C:cell cortex"/>
    <property type="evidence" value="ECO:0007669"/>
    <property type="project" value="TreeGrafter"/>
</dbReference>
<evidence type="ECO:0000256" key="2">
    <source>
        <dbReference type="ARBA" id="ARBA00022490"/>
    </source>
</evidence>
<feature type="repeat" description="TPR" evidence="4">
    <location>
        <begin position="1106"/>
        <end position="1139"/>
    </location>
</feature>
<dbReference type="Gene3D" id="1.25.40.10">
    <property type="entry name" value="Tetratricopeptide repeat domain"/>
    <property type="match status" value="2"/>
</dbReference>
<dbReference type="AlphaFoldDB" id="R1IBF4"/>
<dbReference type="Proteomes" id="UP000014139">
    <property type="component" value="Unassembled WGS sequence"/>
</dbReference>
<dbReference type="PROSITE" id="PS50005">
    <property type="entry name" value="TPR"/>
    <property type="match status" value="2"/>
</dbReference>
<dbReference type="GO" id="GO:0043531">
    <property type="term" value="F:ADP binding"/>
    <property type="evidence" value="ECO:0007669"/>
    <property type="project" value="InterPro"/>
</dbReference>
<dbReference type="SUPFAM" id="SSF52540">
    <property type="entry name" value="P-loop containing nucleoside triphosphate hydrolases"/>
    <property type="match status" value="1"/>
</dbReference>
<dbReference type="GO" id="GO:0005092">
    <property type="term" value="F:GDP-dissociation inhibitor activity"/>
    <property type="evidence" value="ECO:0007669"/>
    <property type="project" value="TreeGrafter"/>
</dbReference>
<dbReference type="Pfam" id="PF13676">
    <property type="entry name" value="TIR_2"/>
    <property type="match status" value="1"/>
</dbReference>
<dbReference type="InterPro" id="IPR000157">
    <property type="entry name" value="TIR_dom"/>
</dbReference>
<feature type="domain" description="SEFIR" evidence="5">
    <location>
        <begin position="1"/>
        <end position="139"/>
    </location>
</feature>
<dbReference type="InterPro" id="IPR027417">
    <property type="entry name" value="P-loop_NTPase"/>
</dbReference>
<comment type="caution">
    <text evidence="6">The sequence shown here is derived from an EMBL/GenBank/DDBJ whole genome shotgun (WGS) entry which is preliminary data.</text>
</comment>
<keyword evidence="7" id="KW-1185">Reference proteome</keyword>
<sequence>MFISYAPESGSAADDLTVRELWVFLRSCGVDARLDLSAEHRQDWSLWLAEQIREADHVLVIASPRYREGAEGRAAGDVGRGVQWEARLIRDAFYRDPHALDRFLPVVLPGQSLDGVPDFLAAASTTVYRVDRFSLAGAESLLRLLTDQPAYPEPPVGTAPVLPPVDLTPDPASRPPRFPLAVHRTVLVVDVEGFGDHHRANHHQVAVRDTMYETLRRAFRQAGISWDTCYHEDRGDGVFVLAPPDTPKSVFADVLPGALVEGLNAHNRRAAPEERIRLRLALHAGEVRYDSHGVTAASVILTFRLVDSEPVKTALANSPGVLAVMVSSWFFDEVVRHSQDGSPGTYRPVLVEAKETRTIGWVCLPDHPYPDNPVYLQQHLMNSAAQFALPDGVPSATTRRDNPRRGLRTLPRDVPAYTGRAAELAWLADAVADAAGSGDAVAIHAVDGMAGVGKTAFAVHAGHLLADRFPDAQLFVRLHGHTPGQQPADPADVLAALLATTGVPAQQVPADPDARAAMWRDRLAGRRVLLILDDAVSYAQVEPLLPASPGSLVMITSRRRLTALTGVVTLPLDILPPDEAASLFTRLSGRPGAHAEAEHVDRVVRLCGMLPLAVSLLAGRLRSRPQWSVAELAGELDSAHDRLGELRAEDLEVAAAFDLSYRELTDDRQRFFRRLGLHPGPELDAHAAAALADVPVAEAGAHLEVLYNDHLVDEPAFDRYRMHDLIREFGRKLSQGDAAADREQAIGRLFGHYRATAAVAAHHIAQDVTTDGLRDSGGILRGRAPAGPEVRLSSRMEAWAWMRTEAANLIACAEYAIGNAWHDQVIGLAESLAKFLYLVGPWDQAVRLHLAAAESAARTGNDLARAHALNRLGNMQRRIGDYQGALESHVVALACYTELGDKAGQVAAWGQLGADRRMVDDYRGAAAAYTRALEMARNLDDRSSEAFALNQLGIVHLVDGDYQAAVAAHTKSLRLYEDLGDQLGQADAWNELGIARRTMGDFDGAIEAHTRAVHGFREVSHRFSESFALNSLAVVWRMVGKYRKAIDAHEQALAISRTLGDRLGEAGGLNELGAAQHRIGDLAAAERSQIQALEIYRDLGNRLGEAEALNHIGVLLLATDRVDEAVSRYTKALRLARDVNSPLEEARALDGLGRCAARSARPDAA</sequence>
<keyword evidence="2" id="KW-0963">Cytoplasm</keyword>
<dbReference type="Gene3D" id="3.40.50.300">
    <property type="entry name" value="P-loop containing nucleotide triphosphate hydrolases"/>
    <property type="match status" value="1"/>
</dbReference>
<evidence type="ECO:0000256" key="3">
    <source>
        <dbReference type="ARBA" id="ARBA00022737"/>
    </source>
</evidence>
<gene>
    <name evidence="6" type="ORF">H480_14952</name>
</gene>
<evidence type="ECO:0000256" key="1">
    <source>
        <dbReference type="ARBA" id="ARBA00004496"/>
    </source>
</evidence>
<dbReference type="eggNOG" id="COG5635">
    <property type="taxonomic scope" value="Bacteria"/>
</dbReference>
<comment type="subcellular location">
    <subcellularLocation>
        <location evidence="1">Cytoplasm</location>
    </subcellularLocation>
</comment>